<sequence length="117" mass="13331">MLLKKTIDQILKEKSRSLTWLAFEMDKTFDGFKLSLTRGSIKYNDILRMARILEVNPSVFFETGGPIPHGENEQIQPVEKSDYIVLKANLTACGEMLVVLKNQMKDKDKIISLLSRG</sequence>
<dbReference type="OrthoDB" id="770167at2"/>
<protein>
    <recommendedName>
        <fullName evidence="3">Cro/C1-type helix-turn-helix DNA-binding protein</fullName>
    </recommendedName>
</protein>
<proteinExistence type="predicted"/>
<evidence type="ECO:0000313" key="1">
    <source>
        <dbReference type="EMBL" id="TDQ09535.1"/>
    </source>
</evidence>
<evidence type="ECO:0000313" key="2">
    <source>
        <dbReference type="Proteomes" id="UP000295620"/>
    </source>
</evidence>
<dbReference type="Proteomes" id="UP000295620">
    <property type="component" value="Unassembled WGS sequence"/>
</dbReference>
<reference evidence="1 2" key="1">
    <citation type="submission" date="2019-03" db="EMBL/GenBank/DDBJ databases">
        <title>Genomic Encyclopedia of Archaeal and Bacterial Type Strains, Phase II (KMG-II): from individual species to whole genera.</title>
        <authorList>
            <person name="Goeker M."/>
        </authorList>
    </citation>
    <scope>NUCLEOTIDE SEQUENCE [LARGE SCALE GENOMIC DNA]</scope>
    <source>
        <strain evidence="1 2">DSM 19035</strain>
    </source>
</reference>
<name>A0A4R6SYG1_9SPHI</name>
<organism evidence="1 2">
    <name type="scientific">Pedobacter metabolipauper</name>
    <dbReference type="NCBI Taxonomy" id="425513"/>
    <lineage>
        <taxon>Bacteria</taxon>
        <taxon>Pseudomonadati</taxon>
        <taxon>Bacteroidota</taxon>
        <taxon>Sphingobacteriia</taxon>
        <taxon>Sphingobacteriales</taxon>
        <taxon>Sphingobacteriaceae</taxon>
        <taxon>Pedobacter</taxon>
    </lineage>
</organism>
<comment type="caution">
    <text evidence="1">The sequence shown here is derived from an EMBL/GenBank/DDBJ whole genome shotgun (WGS) entry which is preliminary data.</text>
</comment>
<dbReference type="AlphaFoldDB" id="A0A4R6SYG1"/>
<dbReference type="EMBL" id="SNYC01000004">
    <property type="protein sequence ID" value="TDQ09535.1"/>
    <property type="molecule type" value="Genomic_DNA"/>
</dbReference>
<dbReference type="RefSeq" id="WP_133575609.1">
    <property type="nucleotide sequence ID" value="NZ_SNYC01000004.1"/>
</dbReference>
<gene>
    <name evidence="1" type="ORF">ATK78_1691</name>
</gene>
<keyword evidence="2" id="KW-1185">Reference proteome</keyword>
<accession>A0A4R6SYG1</accession>
<evidence type="ECO:0008006" key="3">
    <source>
        <dbReference type="Google" id="ProtNLM"/>
    </source>
</evidence>